<dbReference type="EMBL" id="JBHUEE010000005">
    <property type="protein sequence ID" value="MFD1718317.1"/>
    <property type="molecule type" value="Genomic_DNA"/>
</dbReference>
<comment type="caution">
    <text evidence="6">The sequence shown here is derived from an EMBL/GenBank/DDBJ whole genome shotgun (WGS) entry which is preliminary data.</text>
</comment>
<dbReference type="Pfam" id="PF01638">
    <property type="entry name" value="HxlR"/>
    <property type="match status" value="1"/>
</dbReference>
<feature type="region of interest" description="Disordered" evidence="4">
    <location>
        <begin position="142"/>
        <end position="188"/>
    </location>
</feature>
<accession>A0ABW4L780</accession>
<keyword evidence="3" id="KW-0804">Transcription</keyword>
<dbReference type="RefSeq" id="WP_388006368.1">
    <property type="nucleotide sequence ID" value="NZ_JBHUEE010000005.1"/>
</dbReference>
<evidence type="ECO:0000313" key="6">
    <source>
        <dbReference type="EMBL" id="MFD1718317.1"/>
    </source>
</evidence>
<feature type="compositionally biased region" description="Low complexity" evidence="4">
    <location>
        <begin position="153"/>
        <end position="164"/>
    </location>
</feature>
<dbReference type="Gene3D" id="1.10.10.10">
    <property type="entry name" value="Winged helix-like DNA-binding domain superfamily/Winged helix DNA-binding domain"/>
    <property type="match status" value="1"/>
</dbReference>
<keyword evidence="7" id="KW-1185">Reference proteome</keyword>
<evidence type="ECO:0000256" key="4">
    <source>
        <dbReference type="SAM" id="MobiDB-lite"/>
    </source>
</evidence>
<sequence length="188" mass="20265">MARSSLADMACSVARTVDIVGERWTPLVLRDLFAGLNRFEDLRRDLGVAPNILAARLDKLERNAVIRRRAYQDRPVRHEYLLTDKGRELFQVLATIIAWGDRWQATDAGPPARLLHESCGSHATARTVCSCCGEEMTAENTRPVPGPGGAAGPGTTLIGAALAARADRRGASRHGPVDQTPGELGDDG</sequence>
<dbReference type="InterPro" id="IPR036390">
    <property type="entry name" value="WH_DNA-bd_sf"/>
</dbReference>
<evidence type="ECO:0000259" key="5">
    <source>
        <dbReference type="PROSITE" id="PS51118"/>
    </source>
</evidence>
<protein>
    <submittedName>
        <fullName evidence="6">Winged helix-turn-helix transcriptional regulator</fullName>
    </submittedName>
</protein>
<keyword evidence="1" id="KW-0805">Transcription regulation</keyword>
<dbReference type="InterPro" id="IPR036388">
    <property type="entry name" value="WH-like_DNA-bd_sf"/>
</dbReference>
<evidence type="ECO:0000313" key="7">
    <source>
        <dbReference type="Proteomes" id="UP001597277"/>
    </source>
</evidence>
<dbReference type="Proteomes" id="UP001597277">
    <property type="component" value="Unassembled WGS sequence"/>
</dbReference>
<feature type="domain" description="HTH hxlR-type" evidence="5">
    <location>
        <begin position="11"/>
        <end position="108"/>
    </location>
</feature>
<keyword evidence="2" id="KW-0238">DNA-binding</keyword>
<gene>
    <name evidence="6" type="ORF">ACFSE6_10755</name>
</gene>
<dbReference type="PROSITE" id="PS51118">
    <property type="entry name" value="HTH_HXLR"/>
    <property type="match status" value="1"/>
</dbReference>
<evidence type="ECO:0000256" key="2">
    <source>
        <dbReference type="ARBA" id="ARBA00023125"/>
    </source>
</evidence>
<evidence type="ECO:0000256" key="1">
    <source>
        <dbReference type="ARBA" id="ARBA00023015"/>
    </source>
</evidence>
<proteinExistence type="predicted"/>
<dbReference type="InterPro" id="IPR002577">
    <property type="entry name" value="HTH_HxlR"/>
</dbReference>
<evidence type="ECO:0000256" key="3">
    <source>
        <dbReference type="ARBA" id="ARBA00023163"/>
    </source>
</evidence>
<reference evidence="7" key="1">
    <citation type="journal article" date="2019" name="Int. J. Syst. Evol. Microbiol.">
        <title>The Global Catalogue of Microorganisms (GCM) 10K type strain sequencing project: providing services to taxonomists for standard genome sequencing and annotation.</title>
        <authorList>
            <consortium name="The Broad Institute Genomics Platform"/>
            <consortium name="The Broad Institute Genome Sequencing Center for Infectious Disease"/>
            <person name="Wu L."/>
            <person name="Ma J."/>
        </authorList>
    </citation>
    <scope>NUCLEOTIDE SEQUENCE [LARGE SCALE GENOMIC DNA]</scope>
    <source>
        <strain evidence="7">JCM 17130</strain>
    </source>
</reference>
<dbReference type="PANTHER" id="PTHR33204:SF18">
    <property type="entry name" value="TRANSCRIPTIONAL REGULATORY PROTEIN"/>
    <property type="match status" value="1"/>
</dbReference>
<dbReference type="SUPFAM" id="SSF46785">
    <property type="entry name" value="Winged helix' DNA-binding domain"/>
    <property type="match status" value="1"/>
</dbReference>
<organism evidence="6 7">
    <name type="scientific">Georgenia deserti</name>
    <dbReference type="NCBI Taxonomy" id="2093781"/>
    <lineage>
        <taxon>Bacteria</taxon>
        <taxon>Bacillati</taxon>
        <taxon>Actinomycetota</taxon>
        <taxon>Actinomycetes</taxon>
        <taxon>Micrococcales</taxon>
        <taxon>Bogoriellaceae</taxon>
        <taxon>Georgenia</taxon>
    </lineage>
</organism>
<dbReference type="PANTHER" id="PTHR33204">
    <property type="entry name" value="TRANSCRIPTIONAL REGULATOR, MARR FAMILY"/>
    <property type="match status" value="1"/>
</dbReference>
<name>A0ABW4L780_9MICO</name>